<dbReference type="GO" id="GO:0005543">
    <property type="term" value="F:phospholipid binding"/>
    <property type="evidence" value="ECO:0007669"/>
    <property type="project" value="TreeGrafter"/>
</dbReference>
<dbReference type="PROSITE" id="PS51741">
    <property type="entry name" value="F_BAR"/>
    <property type="match status" value="1"/>
</dbReference>
<evidence type="ECO:0000313" key="5">
    <source>
        <dbReference type="Proteomes" id="UP000824540"/>
    </source>
</evidence>
<dbReference type="EMBL" id="JAFBMS010000048">
    <property type="protein sequence ID" value="KAG9339890.1"/>
    <property type="molecule type" value="Genomic_DNA"/>
</dbReference>
<evidence type="ECO:0000313" key="4">
    <source>
        <dbReference type="EMBL" id="KAG9339890.1"/>
    </source>
</evidence>
<keyword evidence="1" id="KW-0175">Coiled coil</keyword>
<dbReference type="GO" id="GO:0097320">
    <property type="term" value="P:plasma membrane tubulation"/>
    <property type="evidence" value="ECO:0007669"/>
    <property type="project" value="TreeGrafter"/>
</dbReference>
<comment type="caution">
    <text evidence="4">The sequence shown here is derived from an EMBL/GenBank/DDBJ whole genome shotgun (WGS) entry which is preliminary data.</text>
</comment>
<protein>
    <recommendedName>
        <fullName evidence="3">F-BAR domain-containing protein</fullName>
    </recommendedName>
</protein>
<sequence>MVKMWRREDMSEGEKAGARSDREQPAELATAQLEMRRADRSAPQVIRGVQTSNRLLPCGERRWKSGNLAAGLSSLCFSAPEGGTGKSGQQKEQTKHQRLLQEGRVRALLAQPLVQPGVVKEEPEPCPSPESQSRNPDCCSAALVQGCHGSRPWVHTEAAMSGSYDSMIDVCSDSFWEVGNYKRAVKRVDDGNRLCNDLMTCIHERARIEKSYAQQLTEWSKRWRQFIEKGPQYGTLERAWTALMTEAEKVSELHMEVKASLMGDDFEKVKNWQKEAYHKQMIGGFKETKEAEDSFRKAQKPWAKKLKEHRDMICLTGCNISTEVWPYQIGSSSLSTEVWPYQIGSSSLSTEVWPYQIGSSSLSKEAWPYRIGSSSLSTGMACLKGFSSLSTGMALSDRLLLSKHRGMALSDRLLLSKHRGVALLDRLLLSKHRHGLIG</sequence>
<reference evidence="4" key="1">
    <citation type="thesis" date="2021" institute="BYU ScholarsArchive" country="Provo, UT, USA">
        <title>Applications of and Algorithms for Genome Assembly and Genomic Analyses with an Emphasis on Marine Teleosts.</title>
        <authorList>
            <person name="Pickett B.D."/>
        </authorList>
    </citation>
    <scope>NUCLEOTIDE SEQUENCE</scope>
    <source>
        <strain evidence="4">HI-2016</strain>
    </source>
</reference>
<keyword evidence="5" id="KW-1185">Reference proteome</keyword>
<gene>
    <name evidence="4" type="ORF">JZ751_022203</name>
</gene>
<dbReference type="InterPro" id="IPR027267">
    <property type="entry name" value="AH/BAR_dom_sf"/>
</dbReference>
<dbReference type="Gene3D" id="1.20.1270.60">
    <property type="entry name" value="Arfaptin homology (AH) domain/BAR domain"/>
    <property type="match status" value="1"/>
</dbReference>
<accession>A0A8T2NKW0</accession>
<dbReference type="GO" id="GO:0005768">
    <property type="term" value="C:endosome"/>
    <property type="evidence" value="ECO:0007669"/>
    <property type="project" value="TreeGrafter"/>
</dbReference>
<dbReference type="GO" id="GO:0030100">
    <property type="term" value="P:regulation of endocytosis"/>
    <property type="evidence" value="ECO:0007669"/>
    <property type="project" value="TreeGrafter"/>
</dbReference>
<organism evidence="4 5">
    <name type="scientific">Albula glossodonta</name>
    <name type="common">roundjaw bonefish</name>
    <dbReference type="NCBI Taxonomy" id="121402"/>
    <lineage>
        <taxon>Eukaryota</taxon>
        <taxon>Metazoa</taxon>
        <taxon>Chordata</taxon>
        <taxon>Craniata</taxon>
        <taxon>Vertebrata</taxon>
        <taxon>Euteleostomi</taxon>
        <taxon>Actinopterygii</taxon>
        <taxon>Neopterygii</taxon>
        <taxon>Teleostei</taxon>
        <taxon>Albuliformes</taxon>
        <taxon>Albulidae</taxon>
        <taxon>Albula</taxon>
    </lineage>
</organism>
<dbReference type="FunFam" id="1.20.1270.60:FF:000205">
    <property type="entry name" value="Protein kinase C and casein kinase substrate in neurons protein 1"/>
    <property type="match status" value="1"/>
</dbReference>
<dbReference type="GO" id="GO:0005886">
    <property type="term" value="C:plasma membrane"/>
    <property type="evidence" value="ECO:0007669"/>
    <property type="project" value="TreeGrafter"/>
</dbReference>
<dbReference type="PANTHER" id="PTHR23065">
    <property type="entry name" value="PROLINE-SERINE-THREONINE PHOSPHATASE INTERACTING PROTEIN 1"/>
    <property type="match status" value="1"/>
</dbReference>
<dbReference type="AlphaFoldDB" id="A0A8T2NKW0"/>
<dbReference type="Proteomes" id="UP000824540">
    <property type="component" value="Unassembled WGS sequence"/>
</dbReference>
<feature type="domain" description="F-BAR" evidence="3">
    <location>
        <begin position="168"/>
        <end position="308"/>
    </location>
</feature>
<evidence type="ECO:0000256" key="2">
    <source>
        <dbReference type="SAM" id="MobiDB-lite"/>
    </source>
</evidence>
<feature type="region of interest" description="Disordered" evidence="2">
    <location>
        <begin position="1"/>
        <end position="42"/>
    </location>
</feature>
<dbReference type="OrthoDB" id="8900875at2759"/>
<evidence type="ECO:0000259" key="3">
    <source>
        <dbReference type="PROSITE" id="PS51741"/>
    </source>
</evidence>
<feature type="compositionally biased region" description="Basic and acidic residues" evidence="2">
    <location>
        <begin position="1"/>
        <end position="25"/>
    </location>
</feature>
<dbReference type="Pfam" id="PF00611">
    <property type="entry name" value="FCH"/>
    <property type="match status" value="1"/>
</dbReference>
<dbReference type="GO" id="GO:0007010">
    <property type="term" value="P:cytoskeleton organization"/>
    <property type="evidence" value="ECO:0007669"/>
    <property type="project" value="TreeGrafter"/>
</dbReference>
<name>A0A8T2NKW0_9TELE</name>
<proteinExistence type="predicted"/>
<dbReference type="InterPro" id="IPR001060">
    <property type="entry name" value="FCH_dom"/>
</dbReference>
<evidence type="ECO:0000256" key="1">
    <source>
        <dbReference type="PROSITE-ProRule" id="PRU01077"/>
    </source>
</evidence>
<dbReference type="InterPro" id="IPR031160">
    <property type="entry name" value="F_BAR_dom"/>
</dbReference>
<dbReference type="SUPFAM" id="SSF103657">
    <property type="entry name" value="BAR/IMD domain-like"/>
    <property type="match status" value="1"/>
</dbReference>
<dbReference type="SMART" id="SM00055">
    <property type="entry name" value="FCH"/>
    <property type="match status" value="1"/>
</dbReference>
<dbReference type="PANTHER" id="PTHR23065:SF14">
    <property type="entry name" value="PROTEIN KINASE C AND CASEIN KINASE SUBSTRATE IN NEURONS PROTEIN 2"/>
    <property type="match status" value="1"/>
</dbReference>